<keyword evidence="2" id="KW-0812">Transmembrane</keyword>
<evidence type="ECO:0000313" key="3">
    <source>
        <dbReference type="EMBL" id="GIY81637.1"/>
    </source>
</evidence>
<keyword evidence="4" id="KW-1185">Reference proteome</keyword>
<dbReference type="EMBL" id="BPLR01016150">
    <property type="protein sequence ID" value="GIY81637.1"/>
    <property type="molecule type" value="Genomic_DNA"/>
</dbReference>
<evidence type="ECO:0000256" key="1">
    <source>
        <dbReference type="SAM" id="MobiDB-lite"/>
    </source>
</evidence>
<keyword evidence="2" id="KW-1133">Transmembrane helix</keyword>
<accession>A0AAV4WFW8</accession>
<dbReference type="Proteomes" id="UP001054945">
    <property type="component" value="Unassembled WGS sequence"/>
</dbReference>
<feature type="region of interest" description="Disordered" evidence="1">
    <location>
        <begin position="61"/>
        <end position="101"/>
    </location>
</feature>
<gene>
    <name evidence="3" type="ORF">CEXT_222211</name>
</gene>
<name>A0AAV4WFW8_CAEEX</name>
<evidence type="ECO:0000313" key="4">
    <source>
        <dbReference type="Proteomes" id="UP001054945"/>
    </source>
</evidence>
<sequence length="101" mass="11267">MAESHVPVGHSTVSLSVFIVIAEVVFKLFVKTCTKLDSAVFKSVLYLMSLQTVQVLIEKKSQMRNTSSEHPETIHPELEQEKNGECHSNSSSMESSRDQAE</sequence>
<keyword evidence="2" id="KW-0472">Membrane</keyword>
<organism evidence="3 4">
    <name type="scientific">Caerostris extrusa</name>
    <name type="common">Bark spider</name>
    <name type="synonym">Caerostris bankana</name>
    <dbReference type="NCBI Taxonomy" id="172846"/>
    <lineage>
        <taxon>Eukaryota</taxon>
        <taxon>Metazoa</taxon>
        <taxon>Ecdysozoa</taxon>
        <taxon>Arthropoda</taxon>
        <taxon>Chelicerata</taxon>
        <taxon>Arachnida</taxon>
        <taxon>Araneae</taxon>
        <taxon>Araneomorphae</taxon>
        <taxon>Entelegynae</taxon>
        <taxon>Araneoidea</taxon>
        <taxon>Araneidae</taxon>
        <taxon>Caerostris</taxon>
    </lineage>
</organism>
<feature type="compositionally biased region" description="Basic and acidic residues" evidence="1">
    <location>
        <begin position="61"/>
        <end position="85"/>
    </location>
</feature>
<protein>
    <submittedName>
        <fullName evidence="3">Uncharacterized protein</fullName>
    </submittedName>
</protein>
<comment type="caution">
    <text evidence="3">The sequence shown here is derived from an EMBL/GenBank/DDBJ whole genome shotgun (WGS) entry which is preliminary data.</text>
</comment>
<reference evidence="3 4" key="1">
    <citation type="submission" date="2021-06" db="EMBL/GenBank/DDBJ databases">
        <title>Caerostris extrusa draft genome.</title>
        <authorList>
            <person name="Kono N."/>
            <person name="Arakawa K."/>
        </authorList>
    </citation>
    <scope>NUCLEOTIDE SEQUENCE [LARGE SCALE GENOMIC DNA]</scope>
</reference>
<dbReference type="AlphaFoldDB" id="A0AAV4WFW8"/>
<proteinExistence type="predicted"/>
<feature type="transmembrane region" description="Helical" evidence="2">
    <location>
        <begin position="12"/>
        <end position="30"/>
    </location>
</feature>
<evidence type="ECO:0000256" key="2">
    <source>
        <dbReference type="SAM" id="Phobius"/>
    </source>
</evidence>